<keyword evidence="1" id="KW-0732">Signal</keyword>
<gene>
    <name evidence="2" type="ORF">GCM10010961_12780</name>
</gene>
<proteinExistence type="predicted"/>
<comment type="caution">
    <text evidence="2">The sequence shown here is derived from an EMBL/GenBank/DDBJ whole genome shotgun (WGS) entry which is preliminary data.</text>
</comment>
<keyword evidence="3" id="KW-1185">Reference proteome</keyword>
<reference evidence="2" key="2">
    <citation type="submission" date="2020-09" db="EMBL/GenBank/DDBJ databases">
        <authorList>
            <person name="Sun Q."/>
            <person name="Zhou Y."/>
        </authorList>
    </citation>
    <scope>NUCLEOTIDE SEQUENCE</scope>
    <source>
        <strain evidence="2">CGMCC 1.7081</strain>
    </source>
</reference>
<name>A0A8J3H6R8_9RHOB</name>
<accession>A0A8J3H6R8</accession>
<feature type="chain" id="PRO_5035223110" evidence="1">
    <location>
        <begin position="29"/>
        <end position="110"/>
    </location>
</feature>
<feature type="signal peptide" evidence="1">
    <location>
        <begin position="1"/>
        <end position="28"/>
    </location>
</feature>
<dbReference type="Proteomes" id="UP000611500">
    <property type="component" value="Unassembled WGS sequence"/>
</dbReference>
<organism evidence="2 3">
    <name type="scientific">Pseudodonghicola xiamenensis</name>
    <dbReference type="NCBI Taxonomy" id="337702"/>
    <lineage>
        <taxon>Bacteria</taxon>
        <taxon>Pseudomonadati</taxon>
        <taxon>Pseudomonadota</taxon>
        <taxon>Alphaproteobacteria</taxon>
        <taxon>Rhodobacterales</taxon>
        <taxon>Paracoccaceae</taxon>
        <taxon>Pseudodonghicola</taxon>
    </lineage>
</organism>
<evidence type="ECO:0000313" key="2">
    <source>
        <dbReference type="EMBL" id="GHG85591.1"/>
    </source>
</evidence>
<reference evidence="2" key="1">
    <citation type="journal article" date="2014" name="Int. J. Syst. Evol. Microbiol.">
        <title>Complete genome sequence of Corynebacterium casei LMG S-19264T (=DSM 44701T), isolated from a smear-ripened cheese.</title>
        <authorList>
            <consortium name="US DOE Joint Genome Institute (JGI-PGF)"/>
            <person name="Walter F."/>
            <person name="Albersmeier A."/>
            <person name="Kalinowski J."/>
            <person name="Ruckert C."/>
        </authorList>
    </citation>
    <scope>NUCLEOTIDE SEQUENCE</scope>
    <source>
        <strain evidence="2">CGMCC 1.7081</strain>
    </source>
</reference>
<evidence type="ECO:0000313" key="3">
    <source>
        <dbReference type="Proteomes" id="UP000611500"/>
    </source>
</evidence>
<dbReference type="EMBL" id="BNAP01000003">
    <property type="protein sequence ID" value="GHG85591.1"/>
    <property type="molecule type" value="Genomic_DNA"/>
</dbReference>
<dbReference type="RefSeq" id="WP_154664342.1">
    <property type="nucleotide sequence ID" value="NZ_BNAP01000003.1"/>
</dbReference>
<protein>
    <submittedName>
        <fullName evidence="2">Uncharacterized protein</fullName>
    </submittedName>
</protein>
<evidence type="ECO:0000256" key="1">
    <source>
        <dbReference type="SAM" id="SignalP"/>
    </source>
</evidence>
<dbReference type="AlphaFoldDB" id="A0A8J3H6R8"/>
<sequence length="110" mass="11801">MTDRAARGVAFCLMLTVGGLSGSATALAGPGEPPAALGASPLPDQVENRFCYFSGLAYSPGSLISVEVPVRREVVTDRPRKALRCVSDDSSQGRFYWHELDPDEGDPFRN</sequence>